<organism evidence="5 7">
    <name type="scientific">Hydra vulgaris</name>
    <name type="common">Hydra</name>
    <name type="synonym">Hydra attenuata</name>
    <dbReference type="NCBI Taxonomy" id="6087"/>
    <lineage>
        <taxon>Eukaryota</taxon>
        <taxon>Metazoa</taxon>
        <taxon>Cnidaria</taxon>
        <taxon>Hydrozoa</taxon>
        <taxon>Hydroidolina</taxon>
        <taxon>Anthoathecata</taxon>
        <taxon>Aplanulata</taxon>
        <taxon>Hydridae</taxon>
        <taxon>Hydra</taxon>
    </lineage>
</organism>
<feature type="domain" description="Pellino FHA" evidence="3">
    <location>
        <begin position="6"/>
        <end position="263"/>
    </location>
</feature>
<dbReference type="PANTHER" id="PTHR12098">
    <property type="entry name" value="E3 UBIQUITIN-PROTEIN LIGASE PELLINO-RELATED"/>
    <property type="match status" value="1"/>
</dbReference>
<name>A0ABM4BCB5_HYDVU</name>
<evidence type="ECO:0000313" key="7">
    <source>
        <dbReference type="RefSeq" id="XP_065646589.1"/>
    </source>
</evidence>
<dbReference type="Pfam" id="PF04710">
    <property type="entry name" value="Pellino_FHA"/>
    <property type="match status" value="1"/>
</dbReference>
<dbReference type="Pfam" id="PF20723">
    <property type="entry name" value="Pellino_RING"/>
    <property type="match status" value="1"/>
</dbReference>
<dbReference type="RefSeq" id="XP_065646589.1">
    <property type="nucleotide sequence ID" value="XM_065790517.1"/>
</dbReference>
<reference evidence="5 6" key="1">
    <citation type="submission" date="2025-05" db="UniProtKB">
        <authorList>
            <consortium name="RefSeq"/>
        </authorList>
    </citation>
    <scope>NUCLEOTIDE SEQUENCE [LARGE SCALE GENOMIC DNA]</scope>
</reference>
<accession>A0ABM4BCB5</accession>
<dbReference type="Proteomes" id="UP001652625">
    <property type="component" value="Chromosome 02"/>
</dbReference>
<dbReference type="InterPro" id="IPR048334">
    <property type="entry name" value="Pellino_FHA"/>
</dbReference>
<dbReference type="InterPro" id="IPR006800">
    <property type="entry name" value="Pellino_fam"/>
</dbReference>
<keyword evidence="2" id="KW-0597">Phosphoprotein</keyword>
<dbReference type="InterPro" id="IPR048335">
    <property type="entry name" value="Pellino_RING"/>
</dbReference>
<comment type="similarity">
    <text evidence="1">Belongs to the pellino family.</text>
</comment>
<evidence type="ECO:0000256" key="2">
    <source>
        <dbReference type="ARBA" id="ARBA00022553"/>
    </source>
</evidence>
<keyword evidence="5" id="KW-1185">Reference proteome</keyword>
<dbReference type="GeneID" id="100200918"/>
<evidence type="ECO:0000256" key="1">
    <source>
        <dbReference type="ARBA" id="ARBA00005639"/>
    </source>
</evidence>
<evidence type="ECO:0000259" key="3">
    <source>
        <dbReference type="Pfam" id="PF04710"/>
    </source>
</evidence>
<evidence type="ECO:0000313" key="5">
    <source>
        <dbReference type="Proteomes" id="UP001652625"/>
    </source>
</evidence>
<evidence type="ECO:0000313" key="6">
    <source>
        <dbReference type="RefSeq" id="XP_065646588.1"/>
    </source>
</evidence>
<proteinExistence type="inferred from homology"/>
<gene>
    <name evidence="6 7" type="primary">LOC100200918</name>
</gene>
<feature type="domain" description="Pellino RING" evidence="4">
    <location>
        <begin position="268"/>
        <end position="413"/>
    </location>
</feature>
<sequence>MSDRIKKKEKVIYGHLFALGYNGQLPFKGDDRFQHKYCVCKKKVSNGIKPYREINALSDQAKKAIAQNYTVTFTGEDGVSSVVEFKKDHKTDFFQIGRSTETIIDYIVIDTIPGEKDNIKAALKQSTISRYACRLVVDRSPPYHTRLFSGGFNSKNRIVLKESAPQWASSTKFSDGLTTNGVLLMHPKNPWGKSMRPGVWREVSISGDIFGLRCSRSAKQRGKTTELVNILQDGSLIDLCGVVLLWRTISGMAKSPTLSDLEKQEEALNSLNAQCPVGLVTLRFKKKKMNIDLTDPYVYTTCGHVHGYHKWGMKPGVTSHTEDYYDKRICTFCEQEGYFVSLKLGMEPAFYIDNGPATHCFVPCGHVTTEATVKYWSQVPLPHGKDHFSSLCPFCSIPLDGREGYVRLIFQTLVEPVREVLL</sequence>
<evidence type="ECO:0000259" key="4">
    <source>
        <dbReference type="Pfam" id="PF20723"/>
    </source>
</evidence>
<protein>
    <submittedName>
        <fullName evidence="6 7">E3 ubiquitin-protein ligase pellino homolog 1 isoform X2</fullName>
    </submittedName>
</protein>
<dbReference type="RefSeq" id="XP_065646588.1">
    <property type="nucleotide sequence ID" value="XM_065790516.1"/>
</dbReference>
<dbReference type="PANTHER" id="PTHR12098:SF2">
    <property type="entry name" value="PROTEIN PELLINO"/>
    <property type="match status" value="1"/>
</dbReference>